<organism evidence="1 2">
    <name type="scientific">Panagrolaimus sp. JU765</name>
    <dbReference type="NCBI Taxonomy" id="591449"/>
    <lineage>
        <taxon>Eukaryota</taxon>
        <taxon>Metazoa</taxon>
        <taxon>Ecdysozoa</taxon>
        <taxon>Nematoda</taxon>
        <taxon>Chromadorea</taxon>
        <taxon>Rhabditida</taxon>
        <taxon>Tylenchina</taxon>
        <taxon>Panagrolaimomorpha</taxon>
        <taxon>Panagrolaimoidea</taxon>
        <taxon>Panagrolaimidae</taxon>
        <taxon>Panagrolaimus</taxon>
    </lineage>
</organism>
<sequence>MCRACRYQKCLSKGMQTNAVQHSRDGIGKRKEPTKRLAENPQPIDPNNSTPSSSSGTSDYDASSIPSNNLWSPPNNTSPQNQEVVYGNQVYYSNGQVVQNFANLQLNPTNGYVPPQITEMRVLRRMVEGYQNFLSLRRASYTLVDVVPRFVNGDPDSIPMSNYGTSKKICRVEASLVMDVAMKFFHPFALLEASDRIKLFDSFFCLFSNSERAYQTYKRYGHIEGNERLIMPDGGYVTISELPKFYENSEVVKGDPTQLAQIFGFAMLFVVNTVVPHMKRIQIDEYEMVAIFGMLLWRDTIADISQNALNAIFQTRDDILRDLHLHYRLIGLNDVDVSLKLGNLFLLIPKLELSLKLMKENYQIAGLFNMLDVESDCPKFQAFKKHVH</sequence>
<protein>
    <submittedName>
        <fullName evidence="2">Uncharacterized protein</fullName>
    </submittedName>
</protein>
<name>A0AC34QTZ8_9BILA</name>
<accession>A0AC34QTZ8</accession>
<proteinExistence type="predicted"/>
<reference evidence="2" key="1">
    <citation type="submission" date="2022-11" db="UniProtKB">
        <authorList>
            <consortium name="WormBaseParasite"/>
        </authorList>
    </citation>
    <scope>IDENTIFICATION</scope>
</reference>
<evidence type="ECO:0000313" key="2">
    <source>
        <dbReference type="WBParaSite" id="JU765_v2.g19369.t1"/>
    </source>
</evidence>
<dbReference type="WBParaSite" id="JU765_v2.g19369.t1">
    <property type="protein sequence ID" value="JU765_v2.g19369.t1"/>
    <property type="gene ID" value="JU765_v2.g19369"/>
</dbReference>
<dbReference type="Proteomes" id="UP000887576">
    <property type="component" value="Unplaced"/>
</dbReference>
<evidence type="ECO:0000313" key="1">
    <source>
        <dbReference type="Proteomes" id="UP000887576"/>
    </source>
</evidence>